<sequence length="488" mass="55301">MDTVVFGTSRTRTACFRTDTKATNLKLYLCPDLKPYKCLEHPALALPISEPWKHGGNFLLPESLLGLSLLSSQGFLPFWLVLELSLAFAWKAPSGWKSGDDLLHYSALTEVFTKQPYAVDSGHNPIDEDQLNISLEPVENEPESTDIDDPLVRGTRSIANIYHRCNVAIVEPSSYEEAARDKCWKKARPEESHRCQVGFRAKFNSDGSLNKHKARLVVKGYSQEYGTDFIETFAPVARLDTIKLLFALAAPRAWYDRVDAYLCRLGFVKSLSEPTLYVKKTEDETLLIVSVYVDDLLVTGSRIDLINDFKTQMQEVFDMTDLGVMTYFLGMEVNQSDRGIFISQHTFALKILDKFCMTNCKSVSTPVARWEKLSSNGNETRVDEKEYRSLVGCLLYLTATRPDIMFGVSLLSRFMDCCNMIHLKTAKKILRYIRGTLNHGVMFKKENELKLTGYSDSDWTGSVDNMKSTSGYFFTLGSNVFCWSSKKQ</sequence>
<dbReference type="InterPro" id="IPR043502">
    <property type="entry name" value="DNA/RNA_pol_sf"/>
</dbReference>
<dbReference type="InterPro" id="IPR013103">
    <property type="entry name" value="RVT_2"/>
</dbReference>
<dbReference type="PANTHER" id="PTHR11439:SF503">
    <property type="entry name" value="CYSTEINE-RICH RLK (RECEPTOR-LIKE PROTEIN KINASE) 8"/>
    <property type="match status" value="1"/>
</dbReference>
<reference evidence="2 3" key="1">
    <citation type="journal article" date="2021" name="bioRxiv">
        <title>The Gossypium anomalum genome as a resource for cotton improvement and evolutionary analysis of hybrid incompatibility.</title>
        <authorList>
            <person name="Grover C.E."/>
            <person name="Yuan D."/>
            <person name="Arick M.A."/>
            <person name="Miller E.R."/>
            <person name="Hu G."/>
            <person name="Peterson D.G."/>
            <person name="Wendel J.F."/>
            <person name="Udall J.A."/>
        </authorList>
    </citation>
    <scope>NUCLEOTIDE SEQUENCE [LARGE SCALE GENOMIC DNA]</scope>
    <source>
        <strain evidence="2">JFW-Udall</strain>
        <tissue evidence="2">Leaf</tissue>
    </source>
</reference>
<evidence type="ECO:0000313" key="2">
    <source>
        <dbReference type="EMBL" id="KAG8481269.1"/>
    </source>
</evidence>
<gene>
    <name evidence="2" type="ORF">CXB51_026034</name>
</gene>
<proteinExistence type="predicted"/>
<evidence type="ECO:0000259" key="1">
    <source>
        <dbReference type="Pfam" id="PF07727"/>
    </source>
</evidence>
<dbReference type="Pfam" id="PF07727">
    <property type="entry name" value="RVT_2"/>
    <property type="match status" value="1"/>
</dbReference>
<dbReference type="SUPFAM" id="SSF56672">
    <property type="entry name" value="DNA/RNA polymerases"/>
    <property type="match status" value="1"/>
</dbReference>
<evidence type="ECO:0000313" key="3">
    <source>
        <dbReference type="Proteomes" id="UP000701853"/>
    </source>
</evidence>
<dbReference type="OrthoDB" id="547913at2759"/>
<accession>A0A8J6CQV8</accession>
<keyword evidence="3" id="KW-1185">Reference proteome</keyword>
<dbReference type="EMBL" id="JAHUZN010000010">
    <property type="protein sequence ID" value="KAG8481269.1"/>
    <property type="molecule type" value="Genomic_DNA"/>
</dbReference>
<protein>
    <recommendedName>
        <fullName evidence="1">Reverse transcriptase Ty1/copia-type domain-containing protein</fullName>
    </recommendedName>
</protein>
<name>A0A8J6CQV8_9ROSI</name>
<dbReference type="Proteomes" id="UP000701853">
    <property type="component" value="Chromosome 10"/>
</dbReference>
<feature type="domain" description="Reverse transcriptase Ty1/copia-type" evidence="1">
    <location>
        <begin position="250"/>
        <end position="367"/>
    </location>
</feature>
<dbReference type="PANTHER" id="PTHR11439">
    <property type="entry name" value="GAG-POL-RELATED RETROTRANSPOSON"/>
    <property type="match status" value="1"/>
</dbReference>
<organism evidence="2 3">
    <name type="scientific">Gossypium anomalum</name>
    <dbReference type="NCBI Taxonomy" id="47600"/>
    <lineage>
        <taxon>Eukaryota</taxon>
        <taxon>Viridiplantae</taxon>
        <taxon>Streptophyta</taxon>
        <taxon>Embryophyta</taxon>
        <taxon>Tracheophyta</taxon>
        <taxon>Spermatophyta</taxon>
        <taxon>Magnoliopsida</taxon>
        <taxon>eudicotyledons</taxon>
        <taxon>Gunneridae</taxon>
        <taxon>Pentapetalae</taxon>
        <taxon>rosids</taxon>
        <taxon>malvids</taxon>
        <taxon>Malvales</taxon>
        <taxon>Malvaceae</taxon>
        <taxon>Malvoideae</taxon>
        <taxon>Gossypium</taxon>
    </lineage>
</organism>
<comment type="caution">
    <text evidence="2">The sequence shown here is derived from an EMBL/GenBank/DDBJ whole genome shotgun (WGS) entry which is preliminary data.</text>
</comment>
<dbReference type="AlphaFoldDB" id="A0A8J6CQV8"/>